<proteinExistence type="predicted"/>
<dbReference type="Gene3D" id="3.30.505.10">
    <property type="entry name" value="SH2 domain"/>
    <property type="match status" value="1"/>
</dbReference>
<evidence type="ECO:0000313" key="2">
    <source>
        <dbReference type="Proteomes" id="UP001497382"/>
    </source>
</evidence>
<protein>
    <recommendedName>
        <fullName evidence="3">SH2 domain-containing protein</fullName>
    </recommendedName>
</protein>
<accession>A0AAV2BGM6</accession>
<keyword evidence="2" id="KW-1185">Reference proteome</keyword>
<organism evidence="1 2">
    <name type="scientific">Larinioides sclopetarius</name>
    <dbReference type="NCBI Taxonomy" id="280406"/>
    <lineage>
        <taxon>Eukaryota</taxon>
        <taxon>Metazoa</taxon>
        <taxon>Ecdysozoa</taxon>
        <taxon>Arthropoda</taxon>
        <taxon>Chelicerata</taxon>
        <taxon>Arachnida</taxon>
        <taxon>Araneae</taxon>
        <taxon>Araneomorphae</taxon>
        <taxon>Entelegynae</taxon>
        <taxon>Araneoidea</taxon>
        <taxon>Araneidae</taxon>
        <taxon>Larinioides</taxon>
    </lineage>
</organism>
<dbReference type="EMBL" id="CAXIEN010000360">
    <property type="protein sequence ID" value="CAL1295059.1"/>
    <property type="molecule type" value="Genomic_DNA"/>
</dbReference>
<reference evidence="1 2" key="1">
    <citation type="submission" date="2024-04" db="EMBL/GenBank/DDBJ databases">
        <authorList>
            <person name="Rising A."/>
            <person name="Reimegard J."/>
            <person name="Sonavane S."/>
            <person name="Akerstrom W."/>
            <person name="Nylinder S."/>
            <person name="Hedman E."/>
            <person name="Kallberg Y."/>
        </authorList>
    </citation>
    <scope>NUCLEOTIDE SEQUENCE [LARGE SCALE GENOMIC DNA]</scope>
</reference>
<evidence type="ECO:0000313" key="1">
    <source>
        <dbReference type="EMBL" id="CAL1295059.1"/>
    </source>
</evidence>
<evidence type="ECO:0008006" key="3">
    <source>
        <dbReference type="Google" id="ProtNLM"/>
    </source>
</evidence>
<name>A0AAV2BGM6_9ARAC</name>
<sequence length="212" mass="24538">MGSGLSTSSRAAVKLTNDKCYRTDSNRNQFKLISGQNPDSVTLRSRERCTLQVKRSSDGVGRKFGEGILDQILEPVILSRGEVDGILEDDSHKVGTYILYEDLEKEKMYLAFKTSDKKIAHYAIVKMNDLYYFNDFPFPYLESIVLYYKKYKFKDTKLTNQAFLEPYLRTQQNKRKSSRSLISSSVDNLNNETIENDKTWTYGHYKSLSTRL</sequence>
<dbReference type="InterPro" id="IPR036860">
    <property type="entry name" value="SH2_dom_sf"/>
</dbReference>
<dbReference type="Proteomes" id="UP001497382">
    <property type="component" value="Unassembled WGS sequence"/>
</dbReference>
<dbReference type="SUPFAM" id="SSF55550">
    <property type="entry name" value="SH2 domain"/>
    <property type="match status" value="1"/>
</dbReference>
<comment type="caution">
    <text evidence="1">The sequence shown here is derived from an EMBL/GenBank/DDBJ whole genome shotgun (WGS) entry which is preliminary data.</text>
</comment>
<dbReference type="AlphaFoldDB" id="A0AAV2BGM6"/>
<gene>
    <name evidence="1" type="ORF">LARSCL_LOCUS19070</name>
</gene>